<proteinExistence type="predicted"/>
<dbReference type="Gene3D" id="3.10.450.50">
    <property type="match status" value="1"/>
</dbReference>
<dbReference type="PANTHER" id="PTHR34957:SF1">
    <property type="entry name" value="NUCLEAR TRANSPORT FACTOR 2 (NTF2) FAMILY PROTEIN"/>
    <property type="match status" value="1"/>
</dbReference>
<gene>
    <name evidence="2" type="ORF">METZ01_LOCUS151837</name>
</gene>
<dbReference type="Pfam" id="PF13474">
    <property type="entry name" value="SnoaL_3"/>
    <property type="match status" value="1"/>
</dbReference>
<evidence type="ECO:0000313" key="2">
    <source>
        <dbReference type="EMBL" id="SVA98983.1"/>
    </source>
</evidence>
<organism evidence="2">
    <name type="scientific">marine metagenome</name>
    <dbReference type="NCBI Taxonomy" id="408172"/>
    <lineage>
        <taxon>unclassified sequences</taxon>
        <taxon>metagenomes</taxon>
        <taxon>ecological metagenomes</taxon>
    </lineage>
</organism>
<sequence>VKAVTEIEELTAANQHFYRAFETLDIEQMRGAWDDEYEVTCVHPGWPLILGRGEVIQSWAAIFNNTMVMQFTVTEESVQIEGDCAWVVCTENLRSVVDGRVNEGKIEATNIFRKRGERWMIVHHHGSPVMG</sequence>
<dbReference type="EMBL" id="UINC01024739">
    <property type="protein sequence ID" value="SVA98983.1"/>
    <property type="molecule type" value="Genomic_DNA"/>
</dbReference>
<dbReference type="InterPro" id="IPR032710">
    <property type="entry name" value="NTF2-like_dom_sf"/>
</dbReference>
<protein>
    <recommendedName>
        <fullName evidence="1">SnoaL-like domain-containing protein</fullName>
    </recommendedName>
</protein>
<reference evidence="2" key="1">
    <citation type="submission" date="2018-05" db="EMBL/GenBank/DDBJ databases">
        <authorList>
            <person name="Lanie J.A."/>
            <person name="Ng W.-L."/>
            <person name="Kazmierczak K.M."/>
            <person name="Andrzejewski T.M."/>
            <person name="Davidsen T.M."/>
            <person name="Wayne K.J."/>
            <person name="Tettelin H."/>
            <person name="Glass J.I."/>
            <person name="Rusch D."/>
            <person name="Podicherti R."/>
            <person name="Tsui H.-C.T."/>
            <person name="Winkler M.E."/>
        </authorList>
    </citation>
    <scope>NUCLEOTIDE SEQUENCE</scope>
</reference>
<dbReference type="AlphaFoldDB" id="A0A382ADD8"/>
<name>A0A382ADD8_9ZZZZ</name>
<accession>A0A382ADD8</accession>
<feature type="domain" description="SnoaL-like" evidence="1">
    <location>
        <begin position="12"/>
        <end position="129"/>
    </location>
</feature>
<dbReference type="InterPro" id="IPR037401">
    <property type="entry name" value="SnoaL-like"/>
</dbReference>
<dbReference type="SUPFAM" id="SSF54427">
    <property type="entry name" value="NTF2-like"/>
    <property type="match status" value="1"/>
</dbReference>
<feature type="non-terminal residue" evidence="2">
    <location>
        <position position="1"/>
    </location>
</feature>
<dbReference type="PANTHER" id="PTHR34957">
    <property type="entry name" value="NUCLEAR TRANSPORT FACTOR 2 (NTF2) FAMILY PROTEIN"/>
    <property type="match status" value="1"/>
</dbReference>
<evidence type="ECO:0000259" key="1">
    <source>
        <dbReference type="Pfam" id="PF13474"/>
    </source>
</evidence>